<feature type="binding site" evidence="8">
    <location>
        <position position="78"/>
    </location>
    <ligand>
        <name>UDP-alpha-D-glucose</name>
        <dbReference type="ChEBI" id="CHEBI:58885"/>
    </ligand>
</feature>
<dbReference type="EMBL" id="KE343663">
    <property type="protein sequence ID" value="EXB37859.1"/>
    <property type="molecule type" value="Genomic_DNA"/>
</dbReference>
<sequence>MRVLVRLRIHSPSQHQMDSCRFQNIPTNPLAKELPAVDIFVTTADTVLEPPIMTVNTVLSAMAVDYPGHKLACYVSDDGCSPIILYSLIEAAKFGHLWIPFCKKYDVQVRAPFRYFSGDVVFPPSSDDDNKSSGFHLEWRRMKDEYEKVRQKIEEAANGTVQIECSGEYAAFSTNTNKSDHPSIIKVIWENKEKVPEGMPHLIYVSREKRPHCPHHYKAGAMNVLTRVSGVMTNAPFMLNVDCDMFVNNPKIVLHAMCSFLGLKPQECAFIQFPQAFYNQVKDDPFGTQSVTIGLEMYGRGMAGIQGPFYAGTGCFHRRKLIYGFSLDNQDVQGKEDDEKILKESFGNSMEFINSLTQSLKDDISPIQDVSSAAQVSSQVAHCVYEHGTAWGIKVGWGYGTLTEGVQTGLRIHRKGLKSISCIPDPPGFLGTTPTSGLSLRFFLRYGLSARAWWNNQRMARIHSATSILFGVLSFLFELLGISEVVFEVTKKDQSDNSSDHDQDTNHKDDTSNNNVGRFTFDESPMFIPVTTFLFVHLTALALSLFGQHDEVGLGEFLSSVWTVLCFWPFVRVLFGKGKYGIPSSIVLKSAGFALIFVQLYRMASVG</sequence>
<dbReference type="GO" id="GO:0016020">
    <property type="term" value="C:membrane"/>
    <property type="evidence" value="ECO:0007669"/>
    <property type="project" value="InterPro"/>
</dbReference>
<evidence type="ECO:0000256" key="3">
    <source>
        <dbReference type="ARBA" id="ARBA00022679"/>
    </source>
</evidence>
<dbReference type="GO" id="GO:0071555">
    <property type="term" value="P:cell wall organization"/>
    <property type="evidence" value="ECO:0007669"/>
    <property type="project" value="UniProtKB-KW"/>
</dbReference>
<feature type="binding site" evidence="8">
    <location>
        <position position="49"/>
    </location>
    <ligand>
        <name>UDP-alpha-D-glucose</name>
        <dbReference type="ChEBI" id="CHEBI:58885"/>
    </ligand>
</feature>
<keyword evidence="7" id="KW-0961">Cell wall biogenesis/degradation</keyword>
<dbReference type="InterPro" id="IPR029044">
    <property type="entry name" value="Nucleotide-diphossugar_trans"/>
</dbReference>
<dbReference type="GO" id="GO:0016760">
    <property type="term" value="F:cellulose synthase (UDP-forming) activity"/>
    <property type="evidence" value="ECO:0007669"/>
    <property type="project" value="InterPro"/>
</dbReference>
<keyword evidence="4 11" id="KW-0812">Transmembrane</keyword>
<organism evidence="12 13">
    <name type="scientific">Morus notabilis</name>
    <dbReference type="NCBI Taxonomy" id="981085"/>
    <lineage>
        <taxon>Eukaryota</taxon>
        <taxon>Viridiplantae</taxon>
        <taxon>Streptophyta</taxon>
        <taxon>Embryophyta</taxon>
        <taxon>Tracheophyta</taxon>
        <taxon>Spermatophyta</taxon>
        <taxon>Magnoliopsida</taxon>
        <taxon>eudicotyledons</taxon>
        <taxon>Gunneridae</taxon>
        <taxon>Pentapetalae</taxon>
        <taxon>rosids</taxon>
        <taxon>fabids</taxon>
        <taxon>Rosales</taxon>
        <taxon>Moraceae</taxon>
        <taxon>Moreae</taxon>
        <taxon>Morus</taxon>
    </lineage>
</organism>
<feature type="region of interest" description="Disordered" evidence="10">
    <location>
        <begin position="494"/>
        <end position="514"/>
    </location>
</feature>
<feature type="transmembrane region" description="Helical" evidence="11">
    <location>
        <begin position="526"/>
        <end position="545"/>
    </location>
</feature>
<evidence type="ECO:0000256" key="10">
    <source>
        <dbReference type="SAM" id="MobiDB-lite"/>
    </source>
</evidence>
<evidence type="ECO:0000313" key="12">
    <source>
        <dbReference type="EMBL" id="EXB37859.1"/>
    </source>
</evidence>
<feature type="transmembrane region" description="Helical" evidence="11">
    <location>
        <begin position="557"/>
        <end position="575"/>
    </location>
</feature>
<feature type="binding site" evidence="9">
    <location>
        <position position="242"/>
    </location>
    <ligand>
        <name>Mn(2+)</name>
        <dbReference type="ChEBI" id="CHEBI:29035"/>
    </ligand>
</feature>
<dbReference type="eggNOG" id="ENOG502QTT0">
    <property type="taxonomic scope" value="Eukaryota"/>
</dbReference>
<evidence type="ECO:0000256" key="8">
    <source>
        <dbReference type="PIRSR" id="PIRSR605150-2"/>
    </source>
</evidence>
<evidence type="ECO:0000256" key="2">
    <source>
        <dbReference type="ARBA" id="ARBA00022676"/>
    </source>
</evidence>
<dbReference type="PANTHER" id="PTHR13301">
    <property type="entry name" value="X-BOX TRANSCRIPTION FACTOR-RELATED"/>
    <property type="match status" value="1"/>
</dbReference>
<evidence type="ECO:0000256" key="11">
    <source>
        <dbReference type="SAM" id="Phobius"/>
    </source>
</evidence>
<feature type="binding site" evidence="9">
    <location>
        <position position="218"/>
    </location>
    <ligand>
        <name>Mn(2+)</name>
        <dbReference type="ChEBI" id="CHEBI:29035"/>
    </ligand>
</feature>
<feature type="compositionally biased region" description="Basic and acidic residues" evidence="10">
    <location>
        <begin position="494"/>
        <end position="511"/>
    </location>
</feature>
<proteinExistence type="predicted"/>
<evidence type="ECO:0000256" key="7">
    <source>
        <dbReference type="ARBA" id="ARBA00023316"/>
    </source>
</evidence>
<keyword evidence="13" id="KW-1185">Reference proteome</keyword>
<evidence type="ECO:0000256" key="5">
    <source>
        <dbReference type="ARBA" id="ARBA00022989"/>
    </source>
</evidence>
<evidence type="ECO:0000256" key="1">
    <source>
        <dbReference type="ARBA" id="ARBA00004127"/>
    </source>
</evidence>
<feature type="transmembrane region" description="Helical" evidence="11">
    <location>
        <begin position="581"/>
        <end position="601"/>
    </location>
</feature>
<accession>W9QT42</accession>
<keyword evidence="3" id="KW-0808">Transferase</keyword>
<gene>
    <name evidence="12" type="ORF">L484_011919</name>
</gene>
<keyword evidence="5 11" id="KW-1133">Transmembrane helix</keyword>
<evidence type="ECO:0000256" key="9">
    <source>
        <dbReference type="PIRSR" id="PIRSR605150-3"/>
    </source>
</evidence>
<evidence type="ECO:0000313" key="13">
    <source>
        <dbReference type="Proteomes" id="UP000030645"/>
    </source>
</evidence>
<name>W9QT42_9ROSA</name>
<dbReference type="Proteomes" id="UP000030645">
    <property type="component" value="Unassembled WGS sequence"/>
</dbReference>
<protein>
    <submittedName>
        <fullName evidence="12">Cellulose synthase-like protein H1</fullName>
    </submittedName>
</protein>
<dbReference type="GO" id="GO:0030244">
    <property type="term" value="P:cellulose biosynthetic process"/>
    <property type="evidence" value="ECO:0007669"/>
    <property type="project" value="InterPro"/>
</dbReference>
<reference evidence="13" key="1">
    <citation type="submission" date="2013-01" db="EMBL/GenBank/DDBJ databases">
        <title>Draft Genome Sequence of a Mulberry Tree, Morus notabilis C.K. Schneid.</title>
        <authorList>
            <person name="He N."/>
            <person name="Zhao S."/>
        </authorList>
    </citation>
    <scope>NUCLEOTIDE SEQUENCE</scope>
</reference>
<keyword evidence="6 11" id="KW-0472">Membrane</keyword>
<dbReference type="Gene3D" id="3.90.550.10">
    <property type="entry name" value="Spore Coat Polysaccharide Biosynthesis Protein SpsA, Chain A"/>
    <property type="match status" value="1"/>
</dbReference>
<feature type="transmembrane region" description="Helical" evidence="11">
    <location>
        <begin position="468"/>
        <end position="487"/>
    </location>
</feature>
<keyword evidence="2" id="KW-0328">Glycosyltransferase</keyword>
<dbReference type="SUPFAM" id="SSF53448">
    <property type="entry name" value="Nucleotide-diphospho-sugar transferases"/>
    <property type="match status" value="1"/>
</dbReference>
<dbReference type="AlphaFoldDB" id="W9QT42"/>
<evidence type="ECO:0000256" key="6">
    <source>
        <dbReference type="ARBA" id="ARBA00023136"/>
    </source>
</evidence>
<evidence type="ECO:0000256" key="4">
    <source>
        <dbReference type="ARBA" id="ARBA00022692"/>
    </source>
</evidence>
<dbReference type="InterPro" id="IPR005150">
    <property type="entry name" value="Cellulose_synth"/>
</dbReference>
<dbReference type="Pfam" id="PF03552">
    <property type="entry name" value="Cellulose_synt"/>
    <property type="match status" value="2"/>
</dbReference>
<dbReference type="GO" id="GO:0012505">
    <property type="term" value="C:endomembrane system"/>
    <property type="evidence" value="ECO:0007669"/>
    <property type="project" value="UniProtKB-SubCell"/>
</dbReference>
<comment type="subcellular location">
    <subcellularLocation>
        <location evidence="1">Endomembrane system</location>
        <topology evidence="1">Multi-pass membrane protein</topology>
    </subcellularLocation>
</comment>